<sequence>MPQAAAGSRHVFRAQLVMEDASGGRRRLQRSNRHGQLVLDGSNQSAQLVYPRVGRFFQRTFPQPLKCVQGRQLLRVFSSNGQRNFTCRLLSEEDAAKCSETLRSFGVEVIGVGESMLSTTTEDRRVSAVQNAAVIAGGEAALQAVREASPASMQAEIRDYEESSQLRDDTNAIMRAMFNMDS</sequence>
<comment type="caution">
    <text evidence="1">The sequence shown here is derived from an EMBL/GenBank/DDBJ whole genome shotgun (WGS) entry which is preliminary data.</text>
</comment>
<protein>
    <submittedName>
        <fullName evidence="1">Uncharacterized protein</fullName>
    </submittedName>
</protein>
<evidence type="ECO:0000313" key="1">
    <source>
        <dbReference type="EMBL" id="KAG7379154.1"/>
    </source>
</evidence>
<name>A0A8T1VIB3_9STRA</name>
<keyword evidence="2" id="KW-1185">Reference proteome</keyword>
<dbReference type="OrthoDB" id="165536at2759"/>
<dbReference type="EMBL" id="JAGDFM010000368">
    <property type="protein sequence ID" value="KAG7379154.1"/>
    <property type="molecule type" value="Genomic_DNA"/>
</dbReference>
<dbReference type="AlphaFoldDB" id="A0A8T1VIB3"/>
<evidence type="ECO:0000313" key="2">
    <source>
        <dbReference type="Proteomes" id="UP000694044"/>
    </source>
</evidence>
<gene>
    <name evidence="1" type="ORF">PHYPSEUDO_008930</name>
</gene>
<organism evidence="1 2">
    <name type="scientific">Phytophthora pseudosyringae</name>
    <dbReference type="NCBI Taxonomy" id="221518"/>
    <lineage>
        <taxon>Eukaryota</taxon>
        <taxon>Sar</taxon>
        <taxon>Stramenopiles</taxon>
        <taxon>Oomycota</taxon>
        <taxon>Peronosporomycetes</taxon>
        <taxon>Peronosporales</taxon>
        <taxon>Peronosporaceae</taxon>
        <taxon>Phytophthora</taxon>
    </lineage>
</organism>
<accession>A0A8T1VIB3</accession>
<dbReference type="Proteomes" id="UP000694044">
    <property type="component" value="Unassembled WGS sequence"/>
</dbReference>
<proteinExistence type="predicted"/>
<reference evidence="1" key="1">
    <citation type="submission" date="2021-02" db="EMBL/GenBank/DDBJ databases">
        <authorList>
            <person name="Palmer J.M."/>
        </authorList>
    </citation>
    <scope>NUCLEOTIDE SEQUENCE</scope>
    <source>
        <strain evidence="1">SCRP734</strain>
    </source>
</reference>